<keyword evidence="3" id="KW-0233">DNA recombination</keyword>
<evidence type="ECO:0000256" key="8">
    <source>
        <dbReference type="SAM" id="MobiDB-lite"/>
    </source>
</evidence>
<dbReference type="Pfam" id="PF06632">
    <property type="entry name" value="XRCC4"/>
    <property type="match status" value="1"/>
</dbReference>
<protein>
    <submittedName>
        <fullName evidence="11">X-ray repair cross complementing 4</fullName>
    </submittedName>
</protein>
<dbReference type="PANTHER" id="PTHR28559:SF1">
    <property type="entry name" value="DNA REPAIR PROTEIN XRCC4"/>
    <property type="match status" value="1"/>
</dbReference>
<dbReference type="SUPFAM" id="SSF58022">
    <property type="entry name" value="XRCC4, C-terminal oligomerization domain"/>
    <property type="match status" value="1"/>
</dbReference>
<dbReference type="STRING" id="109280.ENSHCOP00000013998"/>
<feature type="domain" description="XRCC4 N-terminal" evidence="9">
    <location>
        <begin position="12"/>
        <end position="90"/>
    </location>
</feature>
<dbReference type="InterPro" id="IPR009089">
    <property type="entry name" value="XRCC4_N_sf"/>
</dbReference>
<accession>A0A3Q2YA39</accession>
<dbReference type="InterPro" id="IPR014751">
    <property type="entry name" value="XRCC4-like_C"/>
</dbReference>
<sequence>MTLRGGKVISFCPVSEDEVRRKANEMEVPMESFVEDLHQALIGGGRARGGGRRARDVDIYSFELTLDRRQFSYHKICGGVPVHLGSLKLQPAPHPSALTRELIGQSLKRNSHLMKENSLLSEENRKLKEDHAHILQELEHQVQDKETMTRDLYARFVLVLNEKKAKIRSLQDALSQLPPTASVQKKQRENDTSSGEYDSPDRRVETIHDSHPSLEPTIITTGHNQVSQGFSLDHTVSLDENAQARWKVTETLADQRPGTSKME</sequence>
<dbReference type="Proteomes" id="UP000264820">
    <property type="component" value="Unplaced"/>
</dbReference>
<proteinExistence type="inferred from homology"/>
<evidence type="ECO:0000256" key="4">
    <source>
        <dbReference type="ARBA" id="ARBA00023204"/>
    </source>
</evidence>
<feature type="compositionally biased region" description="Basic and acidic residues" evidence="8">
    <location>
        <begin position="199"/>
        <end position="212"/>
    </location>
</feature>
<dbReference type="GO" id="GO:0005958">
    <property type="term" value="C:DNA-dependent protein kinase-DNA ligase 4 complex"/>
    <property type="evidence" value="ECO:0007669"/>
    <property type="project" value="TreeGrafter"/>
</dbReference>
<keyword evidence="4" id="KW-0234">DNA repair</keyword>
<comment type="subcellular location">
    <subcellularLocation>
        <location evidence="1">Nucleus</location>
    </subcellularLocation>
</comment>
<evidence type="ECO:0000256" key="3">
    <source>
        <dbReference type="ARBA" id="ARBA00023172"/>
    </source>
</evidence>
<evidence type="ECO:0000256" key="2">
    <source>
        <dbReference type="ARBA" id="ARBA00022763"/>
    </source>
</evidence>
<feature type="region of interest" description="Disordered" evidence="8">
    <location>
        <begin position="178"/>
        <end position="218"/>
    </location>
</feature>
<dbReference type="Gene3D" id="1.20.5.370">
    <property type="match status" value="1"/>
</dbReference>
<evidence type="ECO:0000313" key="11">
    <source>
        <dbReference type="Ensembl" id="ENSHCOP00000013998.1"/>
    </source>
</evidence>
<evidence type="ECO:0000313" key="12">
    <source>
        <dbReference type="Proteomes" id="UP000264820"/>
    </source>
</evidence>
<dbReference type="InterPro" id="IPR010585">
    <property type="entry name" value="DNA_repair_prot_XRCC4"/>
</dbReference>
<reference evidence="11" key="2">
    <citation type="submission" date="2025-09" db="UniProtKB">
        <authorList>
            <consortium name="Ensembl"/>
        </authorList>
    </citation>
    <scope>IDENTIFICATION</scope>
</reference>
<dbReference type="GO" id="GO:0003677">
    <property type="term" value="F:DNA binding"/>
    <property type="evidence" value="ECO:0007669"/>
    <property type="project" value="InterPro"/>
</dbReference>
<comment type="similarity">
    <text evidence="6">Belongs to the XRCC4-XLF family. XRCC4 subfamily.</text>
</comment>
<evidence type="ECO:0000259" key="9">
    <source>
        <dbReference type="Pfam" id="PF06632"/>
    </source>
</evidence>
<dbReference type="Pfam" id="PF21924">
    <property type="entry name" value="XRCC4_CC"/>
    <property type="match status" value="1"/>
</dbReference>
<evidence type="ECO:0000259" key="10">
    <source>
        <dbReference type="Pfam" id="PF21924"/>
    </source>
</evidence>
<keyword evidence="5" id="KW-0539">Nucleus</keyword>
<organism evidence="11 12">
    <name type="scientific">Hippocampus comes</name>
    <name type="common">Tiger tail seahorse</name>
    <dbReference type="NCBI Taxonomy" id="109280"/>
    <lineage>
        <taxon>Eukaryota</taxon>
        <taxon>Metazoa</taxon>
        <taxon>Chordata</taxon>
        <taxon>Craniata</taxon>
        <taxon>Vertebrata</taxon>
        <taxon>Euteleostomi</taxon>
        <taxon>Actinopterygii</taxon>
        <taxon>Neopterygii</taxon>
        <taxon>Teleostei</taxon>
        <taxon>Neoteleostei</taxon>
        <taxon>Acanthomorphata</taxon>
        <taxon>Syngnathiaria</taxon>
        <taxon>Syngnathiformes</taxon>
        <taxon>Syngnathoidei</taxon>
        <taxon>Syngnathidae</taxon>
        <taxon>Hippocampus</taxon>
    </lineage>
</organism>
<dbReference type="PANTHER" id="PTHR28559">
    <property type="entry name" value="DNA REPAIR PROTEIN XRCC4"/>
    <property type="match status" value="1"/>
</dbReference>
<dbReference type="SUPFAM" id="SSF50809">
    <property type="entry name" value="XRCC4, N-terminal domain"/>
    <property type="match status" value="1"/>
</dbReference>
<evidence type="ECO:0000256" key="7">
    <source>
        <dbReference type="SAM" id="Coils"/>
    </source>
</evidence>
<dbReference type="AlphaFoldDB" id="A0A3Q2YA39"/>
<feature type="domain" description="XRCC4 coiled-coil" evidence="10">
    <location>
        <begin position="94"/>
        <end position="170"/>
    </location>
</feature>
<dbReference type="InterPro" id="IPR038051">
    <property type="entry name" value="XRCC4-like_N_sf"/>
</dbReference>
<evidence type="ECO:0000256" key="6">
    <source>
        <dbReference type="ARBA" id="ARBA00025728"/>
    </source>
</evidence>
<keyword evidence="2" id="KW-0227">DNA damage</keyword>
<evidence type="ECO:0000256" key="1">
    <source>
        <dbReference type="ARBA" id="ARBA00004123"/>
    </source>
</evidence>
<reference evidence="11" key="1">
    <citation type="submission" date="2025-08" db="UniProtKB">
        <authorList>
            <consortium name="Ensembl"/>
        </authorList>
    </citation>
    <scope>IDENTIFICATION</scope>
</reference>
<evidence type="ECO:0000256" key="5">
    <source>
        <dbReference type="ARBA" id="ARBA00023242"/>
    </source>
</evidence>
<dbReference type="GO" id="GO:0010165">
    <property type="term" value="P:response to X-ray"/>
    <property type="evidence" value="ECO:0007669"/>
    <property type="project" value="TreeGrafter"/>
</dbReference>
<dbReference type="GO" id="GO:0006303">
    <property type="term" value="P:double-strand break repair via nonhomologous end joining"/>
    <property type="evidence" value="ECO:0007669"/>
    <property type="project" value="TreeGrafter"/>
</dbReference>
<dbReference type="GeneTree" id="ENSGT00940000166544"/>
<feature type="coiled-coil region" evidence="7">
    <location>
        <begin position="110"/>
        <end position="155"/>
    </location>
</feature>
<dbReference type="InterPro" id="IPR053962">
    <property type="entry name" value="XRCC4_CC"/>
</dbReference>
<keyword evidence="7" id="KW-0175">Coiled coil</keyword>
<name>A0A3Q2YA39_HIPCM</name>
<keyword evidence="12" id="KW-1185">Reference proteome</keyword>
<dbReference type="InterPro" id="IPR053961">
    <property type="entry name" value="XRCC4_N"/>
</dbReference>
<dbReference type="GO" id="GO:0032807">
    <property type="term" value="C:DNA ligase IV complex"/>
    <property type="evidence" value="ECO:0007669"/>
    <property type="project" value="TreeGrafter"/>
</dbReference>
<dbReference type="Gene3D" id="2.170.210.10">
    <property type="entry name" value="DNA double-strand break repair and VJ recombination XRCC4, N-terminal"/>
    <property type="match status" value="1"/>
</dbReference>
<dbReference type="GO" id="GO:0033152">
    <property type="term" value="P:immunoglobulin V(D)J recombination"/>
    <property type="evidence" value="ECO:0007669"/>
    <property type="project" value="TreeGrafter"/>
</dbReference>
<dbReference type="Ensembl" id="ENSHCOT00000021492.1">
    <property type="protein sequence ID" value="ENSHCOP00000013998.1"/>
    <property type="gene ID" value="ENSHCOG00000017256.1"/>
</dbReference>